<gene>
    <name evidence="2" type="ORF">PMAYCL1PPCAC_30700</name>
</gene>
<comment type="caution">
    <text evidence="2">The sequence shown here is derived from an EMBL/GenBank/DDBJ whole genome shotgun (WGS) entry which is preliminary data.</text>
</comment>
<proteinExistence type="predicted"/>
<dbReference type="EMBL" id="BTRK01000006">
    <property type="protein sequence ID" value="GMR60505.1"/>
    <property type="molecule type" value="Genomic_DNA"/>
</dbReference>
<feature type="region of interest" description="Disordered" evidence="1">
    <location>
        <begin position="1"/>
        <end position="37"/>
    </location>
</feature>
<reference evidence="3" key="1">
    <citation type="submission" date="2022-10" db="EMBL/GenBank/DDBJ databases">
        <title>Genome assembly of Pristionchus species.</title>
        <authorList>
            <person name="Yoshida K."/>
            <person name="Sommer R.J."/>
        </authorList>
    </citation>
    <scope>NUCLEOTIDE SEQUENCE [LARGE SCALE GENOMIC DNA]</scope>
    <source>
        <strain evidence="3">RS5460</strain>
    </source>
</reference>
<evidence type="ECO:0000256" key="1">
    <source>
        <dbReference type="SAM" id="MobiDB-lite"/>
    </source>
</evidence>
<name>A0AAN5DE94_9BILA</name>
<sequence>MSSGTVAEGQFVEEAKEAYEDDAHDEEEEEEELDFPPNWTMKSLADHATQTHSDFKHVLEFGRMGIYDFEEQEHTLEWIASTFKEIELFRWRHLRENADVESEARLDARLHELREMFEELRTYYRSRGQILLRHGEQIILKF</sequence>
<feature type="compositionally biased region" description="Acidic residues" evidence="1">
    <location>
        <begin position="19"/>
        <end position="34"/>
    </location>
</feature>
<keyword evidence="3" id="KW-1185">Reference proteome</keyword>
<organism evidence="2 3">
    <name type="scientific">Pristionchus mayeri</name>
    <dbReference type="NCBI Taxonomy" id="1317129"/>
    <lineage>
        <taxon>Eukaryota</taxon>
        <taxon>Metazoa</taxon>
        <taxon>Ecdysozoa</taxon>
        <taxon>Nematoda</taxon>
        <taxon>Chromadorea</taxon>
        <taxon>Rhabditida</taxon>
        <taxon>Rhabditina</taxon>
        <taxon>Diplogasteromorpha</taxon>
        <taxon>Diplogasteroidea</taxon>
        <taxon>Neodiplogasteridae</taxon>
        <taxon>Pristionchus</taxon>
    </lineage>
</organism>
<accession>A0AAN5DE94</accession>
<dbReference type="Proteomes" id="UP001328107">
    <property type="component" value="Unassembled WGS sequence"/>
</dbReference>
<evidence type="ECO:0000313" key="3">
    <source>
        <dbReference type="Proteomes" id="UP001328107"/>
    </source>
</evidence>
<dbReference type="AlphaFoldDB" id="A0AAN5DE94"/>
<protein>
    <submittedName>
        <fullName evidence="2">Uncharacterized protein</fullName>
    </submittedName>
</protein>
<evidence type="ECO:0000313" key="2">
    <source>
        <dbReference type="EMBL" id="GMR60505.1"/>
    </source>
</evidence>